<comment type="caution">
    <text evidence="3">The sequence shown here is derived from an EMBL/GenBank/DDBJ whole genome shotgun (WGS) entry which is preliminary data.</text>
</comment>
<feature type="chain" id="PRO_5045874408" evidence="1">
    <location>
        <begin position="20"/>
        <end position="351"/>
    </location>
</feature>
<dbReference type="Pfam" id="PF07995">
    <property type="entry name" value="GSDH"/>
    <property type="match status" value="1"/>
</dbReference>
<dbReference type="RefSeq" id="WP_284379427.1">
    <property type="nucleotide sequence ID" value="NZ_BSNN01000008.1"/>
</dbReference>
<protein>
    <submittedName>
        <fullName evidence="3">Glucose sorbosone dehydrogenase</fullName>
    </submittedName>
</protein>
<evidence type="ECO:0000259" key="2">
    <source>
        <dbReference type="Pfam" id="PF07995"/>
    </source>
</evidence>
<keyword evidence="4" id="KW-1185">Reference proteome</keyword>
<dbReference type="PANTHER" id="PTHR19328">
    <property type="entry name" value="HEDGEHOG-INTERACTING PROTEIN"/>
    <property type="match status" value="1"/>
</dbReference>
<dbReference type="Proteomes" id="UP001156694">
    <property type="component" value="Unassembled WGS sequence"/>
</dbReference>
<gene>
    <name evidence="3" type="ORF">GCM10007939_23310</name>
</gene>
<organism evidence="3 4">
    <name type="scientific">Amylibacter marinus</name>
    <dbReference type="NCBI Taxonomy" id="1475483"/>
    <lineage>
        <taxon>Bacteria</taxon>
        <taxon>Pseudomonadati</taxon>
        <taxon>Pseudomonadota</taxon>
        <taxon>Alphaproteobacteria</taxon>
        <taxon>Rhodobacterales</taxon>
        <taxon>Paracoccaceae</taxon>
        <taxon>Amylibacter</taxon>
    </lineage>
</organism>
<evidence type="ECO:0000313" key="4">
    <source>
        <dbReference type="Proteomes" id="UP001156694"/>
    </source>
</evidence>
<dbReference type="SUPFAM" id="SSF50952">
    <property type="entry name" value="Soluble quinoprotein glucose dehydrogenase"/>
    <property type="match status" value="1"/>
</dbReference>
<dbReference type="PANTHER" id="PTHR19328:SF75">
    <property type="entry name" value="ALDOSE SUGAR DEHYDROGENASE YLII"/>
    <property type="match status" value="1"/>
</dbReference>
<proteinExistence type="predicted"/>
<name>A0ABQ5VXW1_9RHOB</name>
<sequence length="351" mass="38831">MLRYLCLIFLTLSCGFSLAEPRDTMAGTVQVQKMVGGLKEPWAIGILPNGTVLITERGGKMLWVSKDGRKEVSGLPTVVAKGQGGLLDVVISRDFDKTREIFLTYAAPMGKGAGTAMAVATLSSDHQSLTRVQELFRMKRASTKGKHFGSRVVEAENGDLFVTIGDHGTPKHAQSMDHYSGKVMRVTREGTIEIHSSGHRNPQGGALDDLGQIWIVEHGPKGGDEINQPKFGLDYGWPVISYGRHYSGLKVGEGTHKVGHEQPMLFWDPSIAPSGMMIYQGDMFPEWQGDIFVGSLKFDMISRSALEMDELSEKERLFQDHYNRIRDIREAPDGSIWFLSVGDNAAYRISR</sequence>
<evidence type="ECO:0000313" key="3">
    <source>
        <dbReference type="EMBL" id="GLQ36047.1"/>
    </source>
</evidence>
<evidence type="ECO:0000256" key="1">
    <source>
        <dbReference type="SAM" id="SignalP"/>
    </source>
</evidence>
<dbReference type="InterPro" id="IPR012938">
    <property type="entry name" value="Glc/Sorbosone_DH"/>
</dbReference>
<dbReference type="InterPro" id="IPR011042">
    <property type="entry name" value="6-blade_b-propeller_TolB-like"/>
</dbReference>
<feature type="domain" description="Glucose/Sorbosone dehydrogenase" evidence="2">
    <location>
        <begin position="38"/>
        <end position="344"/>
    </location>
</feature>
<keyword evidence="1" id="KW-0732">Signal</keyword>
<feature type="signal peptide" evidence="1">
    <location>
        <begin position="1"/>
        <end position="19"/>
    </location>
</feature>
<accession>A0ABQ5VXW1</accession>
<dbReference type="Gene3D" id="2.120.10.30">
    <property type="entry name" value="TolB, C-terminal domain"/>
    <property type="match status" value="1"/>
</dbReference>
<dbReference type="EMBL" id="BSNN01000008">
    <property type="protein sequence ID" value="GLQ36047.1"/>
    <property type="molecule type" value="Genomic_DNA"/>
</dbReference>
<dbReference type="InterPro" id="IPR011041">
    <property type="entry name" value="Quinoprot_gluc/sorb_DH_b-prop"/>
</dbReference>
<reference evidence="4" key="1">
    <citation type="journal article" date="2019" name="Int. J. Syst. Evol. Microbiol.">
        <title>The Global Catalogue of Microorganisms (GCM) 10K type strain sequencing project: providing services to taxonomists for standard genome sequencing and annotation.</title>
        <authorList>
            <consortium name="The Broad Institute Genomics Platform"/>
            <consortium name="The Broad Institute Genome Sequencing Center for Infectious Disease"/>
            <person name="Wu L."/>
            <person name="Ma J."/>
        </authorList>
    </citation>
    <scope>NUCLEOTIDE SEQUENCE [LARGE SCALE GENOMIC DNA]</scope>
    <source>
        <strain evidence="4">NBRC 110140</strain>
    </source>
</reference>